<evidence type="ECO:0000313" key="5">
    <source>
        <dbReference type="Proteomes" id="UP000661507"/>
    </source>
</evidence>
<reference evidence="4" key="2">
    <citation type="submission" date="2020-09" db="EMBL/GenBank/DDBJ databases">
        <authorList>
            <person name="Sun Q."/>
            <person name="Zhou Y."/>
        </authorList>
    </citation>
    <scope>NUCLEOTIDE SEQUENCE</scope>
    <source>
        <strain evidence="4">CGMCC 1.3617</strain>
    </source>
</reference>
<dbReference type="Gene3D" id="1.10.640.10">
    <property type="entry name" value="Haem peroxidase domain superfamily, animal type"/>
    <property type="match status" value="1"/>
</dbReference>
<sequence>MSGHGGLPPQIKAVRAGTLRDRNPRFMVGRFGHMFPASLQRPPVVPDTALNDLAATMKDTRPENQGNNDNIPAGYTYLGQFIDHDITLDLSSLTEADRDPLGEKNFRTPQLELDNVYAAGPSGDASAHLFDRMRPGKLLIGVAGPGGPIGAPEVKAGLPLDLPRNAQGIALIGDARNDENLLVAQTQLAFLKFHNTVFDNEGGKDFDATRKLVRWHYQWIVLHDFLTKLIDNNDLQDVLTGGRRFYLPEIQSDYGEAYIPVEFSGAAYRLGHSMVRQNYSHNRAFNPTRPPLPGVGLTSSFKFLFHFTGKSGGIVGTLANGLSQNDNAAMAAQLKLGLPFVFPELPGDWAIDWHRFYDLGPTTPVPPGTTPADNAFVLNHARLLDPFLVPELHTLPGGGGSLPFRNLLRGYRLELPSGQAVARHMGVPVMSEAEITSGDDGKMLKQVGLHEATPLWYYILKEAQMLGDVGNRLGPAGSRILAEVFVGLLQTDPESFLHPDQDPAWRPTLPSAFAGHFTMPDLLRYVAAHEPGFLNPINHPPNIRP</sequence>
<comment type="caution">
    <text evidence="4">The sequence shown here is derived from an EMBL/GenBank/DDBJ whole genome shotgun (WGS) entry which is preliminary data.</text>
</comment>
<dbReference type="GO" id="GO:0004601">
    <property type="term" value="F:peroxidase activity"/>
    <property type="evidence" value="ECO:0007669"/>
    <property type="project" value="InterPro"/>
</dbReference>
<evidence type="ECO:0000256" key="1">
    <source>
        <dbReference type="ARBA" id="ARBA00004613"/>
    </source>
</evidence>
<dbReference type="GO" id="GO:0020037">
    <property type="term" value="F:heme binding"/>
    <property type="evidence" value="ECO:0007669"/>
    <property type="project" value="InterPro"/>
</dbReference>
<dbReference type="InterPro" id="IPR037120">
    <property type="entry name" value="Haem_peroxidase_sf_animal"/>
</dbReference>
<dbReference type="Proteomes" id="UP000661507">
    <property type="component" value="Unassembled WGS sequence"/>
</dbReference>
<name>A0A917K4H6_9PROT</name>
<keyword evidence="3" id="KW-0325">Glycoprotein</keyword>
<proteinExistence type="predicted"/>
<keyword evidence="5" id="KW-1185">Reference proteome</keyword>
<dbReference type="SUPFAM" id="SSF48113">
    <property type="entry name" value="Heme-dependent peroxidases"/>
    <property type="match status" value="1"/>
</dbReference>
<dbReference type="CDD" id="cd09819">
    <property type="entry name" value="An_peroxidase_bacterial_1"/>
    <property type="match status" value="1"/>
</dbReference>
<dbReference type="InterPro" id="IPR019791">
    <property type="entry name" value="Haem_peroxidase_animal"/>
</dbReference>
<dbReference type="PANTHER" id="PTHR11475:SF4">
    <property type="entry name" value="CHORION PEROXIDASE"/>
    <property type="match status" value="1"/>
</dbReference>
<gene>
    <name evidence="4" type="ORF">GCM10011320_01830</name>
</gene>
<dbReference type="InterPro" id="IPR010255">
    <property type="entry name" value="Haem_peroxidase_sf"/>
</dbReference>
<accession>A0A917K4H6</accession>
<evidence type="ECO:0000256" key="3">
    <source>
        <dbReference type="ARBA" id="ARBA00023180"/>
    </source>
</evidence>
<evidence type="ECO:0000256" key="2">
    <source>
        <dbReference type="ARBA" id="ARBA00022525"/>
    </source>
</evidence>
<keyword evidence="2" id="KW-0964">Secreted</keyword>
<evidence type="ECO:0000313" key="4">
    <source>
        <dbReference type="EMBL" id="GGI98697.1"/>
    </source>
</evidence>
<comment type="subcellular location">
    <subcellularLocation>
        <location evidence="1">Secreted</location>
    </subcellularLocation>
</comment>
<organism evidence="4 5">
    <name type="scientific">Neoroseomonas lacus</name>
    <dbReference type="NCBI Taxonomy" id="287609"/>
    <lineage>
        <taxon>Bacteria</taxon>
        <taxon>Pseudomonadati</taxon>
        <taxon>Pseudomonadota</taxon>
        <taxon>Alphaproteobacteria</taxon>
        <taxon>Acetobacterales</taxon>
        <taxon>Acetobacteraceae</taxon>
        <taxon>Neoroseomonas</taxon>
    </lineage>
</organism>
<reference evidence="4" key="1">
    <citation type="journal article" date="2014" name="Int. J. Syst. Evol. Microbiol.">
        <title>Complete genome sequence of Corynebacterium casei LMG S-19264T (=DSM 44701T), isolated from a smear-ripened cheese.</title>
        <authorList>
            <consortium name="US DOE Joint Genome Institute (JGI-PGF)"/>
            <person name="Walter F."/>
            <person name="Albersmeier A."/>
            <person name="Kalinowski J."/>
            <person name="Ruckert C."/>
        </authorList>
    </citation>
    <scope>NUCLEOTIDE SEQUENCE</scope>
    <source>
        <strain evidence="4">CGMCC 1.3617</strain>
    </source>
</reference>
<protein>
    <submittedName>
        <fullName evidence="4">Myeloperoxidase</fullName>
    </submittedName>
</protein>
<dbReference type="Pfam" id="PF03098">
    <property type="entry name" value="An_peroxidase"/>
    <property type="match status" value="1"/>
</dbReference>
<dbReference type="AlphaFoldDB" id="A0A917K4H6"/>
<dbReference type="PANTHER" id="PTHR11475">
    <property type="entry name" value="OXIDASE/PEROXIDASE"/>
    <property type="match status" value="1"/>
</dbReference>
<dbReference type="GO" id="GO:0005576">
    <property type="term" value="C:extracellular region"/>
    <property type="evidence" value="ECO:0007669"/>
    <property type="project" value="UniProtKB-SubCell"/>
</dbReference>
<dbReference type="GO" id="GO:0006979">
    <property type="term" value="P:response to oxidative stress"/>
    <property type="evidence" value="ECO:0007669"/>
    <property type="project" value="InterPro"/>
</dbReference>
<dbReference type="EMBL" id="BMKW01000001">
    <property type="protein sequence ID" value="GGI98697.1"/>
    <property type="molecule type" value="Genomic_DNA"/>
</dbReference>